<reference evidence="1 2" key="1">
    <citation type="journal article" date="2021" name="Sci. Rep.">
        <title>Genome analysis of a halophilic bacterium Halomonas malpeensis YU-PRIM-29(T) reveals its exopolysaccharide and pigment producing capabilities.</title>
        <authorList>
            <person name="Athmika"/>
            <person name="Ghate S.D."/>
            <person name="Arun A.B."/>
            <person name="Rao S.S."/>
            <person name="Kumar S.T.A."/>
            <person name="Kandiyil M.K."/>
            <person name="Saptami K."/>
            <person name="Rekha P.D."/>
        </authorList>
    </citation>
    <scope>NUCLEOTIDE SEQUENCE [LARGE SCALE GENOMIC DNA]</scope>
    <source>
        <strain evidence="2">prim 29</strain>
    </source>
</reference>
<comment type="caution">
    <text evidence="1">The sequence shown here is derived from an EMBL/GenBank/DDBJ whole genome shotgun (WGS) entry which is preliminary data.</text>
</comment>
<sequence length="214" mass="24256">MPLGAPVTTLADGFDAPRPFEARYRLEIRGWPGATVRHTLSQESLHWTSDMRFSIAVAGGEERSRFAVEDDQIRSLLYSSSYSLLGVGDRYQLGEDELSHLDRQAAIVDLSRRAGRESCTQAAPCAIEFVDHRGRDEHFQYYDNDEVQRVSVPAGEFDTHSVILQDVDKPDRHLQIDFHPDWPGLILSAEYYKDGRRDTTLRLTQFDPSESASP</sequence>
<organism evidence="1 2">
    <name type="scientific">Vreelandella malpeensis</name>
    <dbReference type="NCBI Taxonomy" id="1172368"/>
    <lineage>
        <taxon>Bacteria</taxon>
        <taxon>Pseudomonadati</taxon>
        <taxon>Pseudomonadota</taxon>
        <taxon>Gammaproteobacteria</taxon>
        <taxon>Oceanospirillales</taxon>
        <taxon>Halomonadaceae</taxon>
        <taxon>Vreelandella</taxon>
    </lineage>
</organism>
<evidence type="ECO:0000313" key="1">
    <source>
        <dbReference type="EMBL" id="MCB8888890.1"/>
    </source>
</evidence>
<evidence type="ECO:0008006" key="3">
    <source>
        <dbReference type="Google" id="ProtNLM"/>
    </source>
</evidence>
<protein>
    <recommendedName>
        <fullName evidence="3">DUF3108 domain-containing protein</fullName>
    </recommendedName>
</protein>
<dbReference type="EMBL" id="WHVL01000002">
    <property type="protein sequence ID" value="MCB8888890.1"/>
    <property type="molecule type" value="Genomic_DNA"/>
</dbReference>
<keyword evidence="2" id="KW-1185">Reference proteome</keyword>
<name>A0ABS8DSR1_9GAMM</name>
<dbReference type="Proteomes" id="UP001319882">
    <property type="component" value="Unassembled WGS sequence"/>
</dbReference>
<accession>A0ABS8DSR1</accession>
<proteinExistence type="predicted"/>
<gene>
    <name evidence="1" type="ORF">GEV37_07145</name>
</gene>
<evidence type="ECO:0000313" key="2">
    <source>
        <dbReference type="Proteomes" id="UP001319882"/>
    </source>
</evidence>